<reference evidence="1" key="1">
    <citation type="journal article" date="2015" name="Nature">
        <title>Complex archaea that bridge the gap between prokaryotes and eukaryotes.</title>
        <authorList>
            <person name="Spang A."/>
            <person name="Saw J.H."/>
            <person name="Jorgensen S.L."/>
            <person name="Zaremba-Niedzwiedzka K."/>
            <person name="Martijn J."/>
            <person name="Lind A.E."/>
            <person name="van Eijk R."/>
            <person name="Schleper C."/>
            <person name="Guy L."/>
            <person name="Ettema T.J."/>
        </authorList>
    </citation>
    <scope>NUCLEOTIDE SEQUENCE</scope>
</reference>
<organism evidence="1">
    <name type="scientific">marine sediment metagenome</name>
    <dbReference type="NCBI Taxonomy" id="412755"/>
    <lineage>
        <taxon>unclassified sequences</taxon>
        <taxon>metagenomes</taxon>
        <taxon>ecological metagenomes</taxon>
    </lineage>
</organism>
<comment type="caution">
    <text evidence="1">The sequence shown here is derived from an EMBL/GenBank/DDBJ whole genome shotgun (WGS) entry which is preliminary data.</text>
</comment>
<sequence length="91" mass="10793">MTDKLVEKCLLTPEEMKEAWLKACRENTTLDMLNYPQVITKDQLIKAIPIIAEEIKRELELESYGDPRVTDWVKISYSDWHTFWEKYKGGK</sequence>
<proteinExistence type="predicted"/>
<dbReference type="AlphaFoldDB" id="A0A0F9TDF9"/>
<accession>A0A0F9TDF9</accession>
<evidence type="ECO:0000313" key="1">
    <source>
        <dbReference type="EMBL" id="KKN72922.1"/>
    </source>
</evidence>
<gene>
    <name evidence="1" type="ORF">LCGC14_0406260</name>
</gene>
<name>A0A0F9TDF9_9ZZZZ</name>
<dbReference type="EMBL" id="LAZR01000353">
    <property type="protein sequence ID" value="KKN72922.1"/>
    <property type="molecule type" value="Genomic_DNA"/>
</dbReference>
<protein>
    <submittedName>
        <fullName evidence="1">Uncharacterized protein</fullName>
    </submittedName>
</protein>